<dbReference type="NCBIfam" id="NF007180">
    <property type="entry name" value="PRK09612.1"/>
    <property type="match status" value="1"/>
</dbReference>
<keyword evidence="5 6" id="KW-0687">Ribonucleoprotein</keyword>
<dbReference type="RefSeq" id="WP_225971290.1">
    <property type="nucleotide sequence ID" value="NZ_CP021324.1"/>
</dbReference>
<dbReference type="InterPro" id="IPR012340">
    <property type="entry name" value="NA-bd_OB-fold"/>
</dbReference>
<dbReference type="EMBL" id="CP021324">
    <property type="protein sequence ID" value="ARS63740.1"/>
    <property type="molecule type" value="Genomic_DNA"/>
</dbReference>
<evidence type="ECO:0000313" key="10">
    <source>
        <dbReference type="EMBL" id="ARS63740.1"/>
    </source>
</evidence>
<dbReference type="Gene3D" id="2.40.50.140">
    <property type="entry name" value="Nucleic acid-binding proteins"/>
    <property type="match status" value="1"/>
</dbReference>
<dbReference type="PANTHER" id="PTHR13691:SF16">
    <property type="entry name" value="LARGE RIBOSOMAL SUBUNIT PROTEIN UL2"/>
    <property type="match status" value="1"/>
</dbReference>
<name>A0A2Z2HQI7_9ARCH</name>
<evidence type="ECO:0000256" key="7">
    <source>
        <dbReference type="SAM" id="MobiDB-lite"/>
    </source>
</evidence>
<dbReference type="AlphaFoldDB" id="A0A2Z2HQI7"/>
<keyword evidence="11" id="KW-1185">Reference proteome</keyword>
<dbReference type="SMART" id="SM01383">
    <property type="entry name" value="Ribosomal_L2"/>
    <property type="match status" value="1"/>
</dbReference>
<dbReference type="InterPro" id="IPR014722">
    <property type="entry name" value="Rib_uL2_dom2"/>
</dbReference>
<dbReference type="InterPro" id="IPR008991">
    <property type="entry name" value="Translation_prot_SH3-like_sf"/>
</dbReference>
<evidence type="ECO:0000256" key="2">
    <source>
        <dbReference type="ARBA" id="ARBA00022730"/>
    </source>
</evidence>
<dbReference type="GO" id="GO:0002181">
    <property type="term" value="P:cytoplasmic translation"/>
    <property type="evidence" value="ECO:0007669"/>
    <property type="project" value="TreeGrafter"/>
</dbReference>
<dbReference type="FunFam" id="4.10.950.10:FF:000002">
    <property type="entry name" value="60S ribosomal protein L2"/>
    <property type="match status" value="1"/>
</dbReference>
<keyword evidence="2 6" id="KW-0699">rRNA-binding</keyword>
<dbReference type="InterPro" id="IPR023672">
    <property type="entry name" value="Ribosomal_uL2_arc_euk"/>
</dbReference>
<sequence>MSYSNPYQSLKFSFQFETINLGKRPLVRRRGRGGNQFRSTSTGKVGKTANYPRFPLAENHVGEIIDLVHERGREAPLSKVRFEDGSVSFIPAVLGTKVGESLQFGLKSKIEQGNVISVQNIPDGTIVCNIERHFGDGGAIVKSAGTNATIFSHGDDGVTIKLPSGKFATLNPKNRAMIGTLAGGGATERHFMSAGNKWRSFKAKGKKYPIVRGVAQAAYVHPHGGGRHQHVGQSSTVSRDAPPGAKVGSIAARKTGRARIKERK</sequence>
<feature type="region of interest" description="Disordered" evidence="7">
    <location>
        <begin position="223"/>
        <end position="247"/>
    </location>
</feature>
<evidence type="ECO:0000256" key="6">
    <source>
        <dbReference type="HAMAP-Rule" id="MF_01320"/>
    </source>
</evidence>
<dbReference type="GO" id="GO:0019843">
    <property type="term" value="F:rRNA binding"/>
    <property type="evidence" value="ECO:0007669"/>
    <property type="project" value="UniProtKB-UniRule"/>
</dbReference>
<keyword evidence="3 6" id="KW-0694">RNA-binding</keyword>
<dbReference type="PIRSF" id="PIRSF002158">
    <property type="entry name" value="Ribosomal_L2"/>
    <property type="match status" value="1"/>
</dbReference>
<evidence type="ECO:0000256" key="3">
    <source>
        <dbReference type="ARBA" id="ARBA00022884"/>
    </source>
</evidence>
<evidence type="ECO:0000256" key="4">
    <source>
        <dbReference type="ARBA" id="ARBA00022980"/>
    </source>
</evidence>
<accession>A0A2Z2HQI7</accession>
<feature type="domain" description="Large ribosomal subunit protein uL2 RNA-binding" evidence="9">
    <location>
        <begin position="31"/>
        <end position="104"/>
    </location>
</feature>
<comment type="subunit">
    <text evidence="6">Part of the 50S ribosomal subunit. Forms a bridge to the 30S subunit in the 70S ribosome.</text>
</comment>
<proteinExistence type="inferred from homology"/>
<evidence type="ECO:0000259" key="9">
    <source>
        <dbReference type="SMART" id="SM01383"/>
    </source>
</evidence>
<dbReference type="Proteomes" id="UP000249949">
    <property type="component" value="Chromosome"/>
</dbReference>
<evidence type="ECO:0000256" key="5">
    <source>
        <dbReference type="ARBA" id="ARBA00023274"/>
    </source>
</evidence>
<reference evidence="10 11" key="1">
    <citation type="journal article" date="2017" name="Environ. Microbiol.">
        <title>Genome and epigenome of a novel marine Thaumarchaeota strain suggest viral infection, phosphorothioation DNA modification and multiple restriction systems.</title>
        <authorList>
            <person name="Ahlgren N.A."/>
            <person name="Chen Y."/>
            <person name="Needham D.M."/>
            <person name="Parada A.E."/>
            <person name="Sachdeva R."/>
            <person name="Trinh V."/>
            <person name="Chen T."/>
            <person name="Fuhrman J.A."/>
        </authorList>
    </citation>
    <scope>NUCLEOTIDE SEQUENCE [LARGE SCALE GENOMIC DNA]</scope>
    <source>
        <strain evidence="10 11">SPOT01</strain>
    </source>
</reference>
<dbReference type="InterPro" id="IPR002171">
    <property type="entry name" value="Ribosomal_uL2"/>
</dbReference>
<comment type="function">
    <text evidence="6">One of the primary rRNA binding proteins. Required for association of the 30S and 50S subunits to form the 70S ribosome, for tRNA binding and peptide bond formation. It has been suggested to have peptidyltransferase activity; this is somewhat controversial. Makes several contacts with the 16S rRNA in the 70S ribosome.</text>
</comment>
<dbReference type="Pfam" id="PF03947">
    <property type="entry name" value="Ribosomal_L2_C"/>
    <property type="match status" value="1"/>
</dbReference>
<dbReference type="SMART" id="SM01382">
    <property type="entry name" value="Ribosomal_L2_C"/>
    <property type="match status" value="1"/>
</dbReference>
<evidence type="ECO:0000256" key="1">
    <source>
        <dbReference type="ARBA" id="ARBA00005636"/>
    </source>
</evidence>
<protein>
    <recommendedName>
        <fullName evidence="6">Large ribosomal subunit protein uL2</fullName>
    </recommendedName>
</protein>
<dbReference type="Gene3D" id="2.30.30.30">
    <property type="match status" value="1"/>
</dbReference>
<evidence type="ECO:0000313" key="11">
    <source>
        <dbReference type="Proteomes" id="UP000249949"/>
    </source>
</evidence>
<dbReference type="SUPFAM" id="SSF50249">
    <property type="entry name" value="Nucleic acid-binding proteins"/>
    <property type="match status" value="1"/>
</dbReference>
<dbReference type="InterPro" id="IPR022669">
    <property type="entry name" value="Ribosomal_uL2_C"/>
</dbReference>
<dbReference type="PANTHER" id="PTHR13691">
    <property type="entry name" value="RIBOSOMAL PROTEIN L2"/>
    <property type="match status" value="1"/>
</dbReference>
<organism evidence="10 11">
    <name type="scientific">Candidatus Nitrosomarinus catalinensis</name>
    <dbReference type="NCBI Taxonomy" id="1898749"/>
    <lineage>
        <taxon>Archaea</taxon>
        <taxon>Nitrososphaerota</taxon>
        <taxon>Nitrososphaeria</taxon>
        <taxon>Nitrosopumilales</taxon>
        <taxon>Nitrosopumilaceae</taxon>
        <taxon>Candidatus Nitrosomarinus</taxon>
    </lineage>
</organism>
<dbReference type="InterPro" id="IPR022666">
    <property type="entry name" value="Ribosomal_uL2_RNA-bd_dom"/>
</dbReference>
<feature type="domain" description="Large ribosomal subunit protein uL2 C-terminal" evidence="8">
    <location>
        <begin position="110"/>
        <end position="243"/>
    </location>
</feature>
<dbReference type="GeneID" id="32900611"/>
<dbReference type="HAMAP" id="MF_01320_A">
    <property type="entry name" value="Ribosomal_uL2_A"/>
    <property type="match status" value="1"/>
</dbReference>
<comment type="similarity">
    <text evidence="1 6">Belongs to the universal ribosomal protein uL2 family.</text>
</comment>
<dbReference type="GO" id="GO:0003735">
    <property type="term" value="F:structural constituent of ribosome"/>
    <property type="evidence" value="ECO:0007669"/>
    <property type="project" value="InterPro"/>
</dbReference>
<evidence type="ECO:0000259" key="8">
    <source>
        <dbReference type="SMART" id="SM01382"/>
    </source>
</evidence>
<dbReference type="InterPro" id="IPR014726">
    <property type="entry name" value="Ribosomal_uL2_dom3"/>
</dbReference>
<keyword evidence="4 6" id="KW-0689">Ribosomal protein</keyword>
<gene>
    <name evidence="6 10" type="primary">rpl2</name>
    <name evidence="10" type="ORF">NMSP_0108</name>
</gene>
<dbReference type="GO" id="GO:0022625">
    <property type="term" value="C:cytosolic large ribosomal subunit"/>
    <property type="evidence" value="ECO:0007669"/>
    <property type="project" value="TreeGrafter"/>
</dbReference>
<dbReference type="Gene3D" id="4.10.950.10">
    <property type="entry name" value="Ribosomal protein L2, domain 3"/>
    <property type="match status" value="1"/>
</dbReference>
<dbReference type="SUPFAM" id="SSF50104">
    <property type="entry name" value="Translation proteins SH3-like domain"/>
    <property type="match status" value="1"/>
</dbReference>
<dbReference type="KEGG" id="nct:NMSP_0108"/>